<sequence>MDISKKITDENIIANQHVDNENDNNSFETVKNHLQNGLEKNDNKESLIEKNEAEVKKKLDTVSFLSLFKYADGFDYLLIFFATIASFGNGLAQPASFIIFGKVIQDFIKFGQSIDNSFSLLDSMKKLAIFYCILAAAMFVCSFFQAAFWSLSATRQVHKIRIKFYKSILQQDVGWFDVNDPGTLTTRLSDDLVKIQSGIGDKLGMILQATAMFFGGFGVGFFYSWKLTLVIMAVSPVLMICGAITGKAMGSLTVQEQSAYADAGSIAEEVISSIKTVVAFGGEQEEIKRYNEKLSGAQKAGIKKSALVGASIGVFHICIFGCYGLAFWYGGKLVSSSEINAGDLMTVFFCVMIGATSIGQGAPNFEAITSAKGAAYVVFQICLREPAINCLSDEGKIMETTSGEILLSNVRFSYPSRPEIPVFDGLDLVIKPGSTVALVGESGSGKSTIVKLIQRFYDVVDGSIKYDGLDIKEFNLKSLRSNIGVVSQEPVLFDMSIAENIRLGAINDASDVDVVNAAKCANAHEFISSLPQGYHTRVGEMGAQLSGGQKQRIAIARALIRNPKVLLFDEATSALDSESEKIVQEALDKVRQGRTTIVVAHRLSTIKNVDVIIVVKDGKVAESGTHEELLSNKGLYYQLVFLQRALEADDLNTLDDTCKEKYENGFEEYLPLDSKIQELEKKEVNKVQKQVSRSLSDVEKSTLFSEQKEKTGQEKTEPAPFSRIIKLNASEWPYLLFGTIFALVVGAFPVLFALILSELIKVFSKPNEILTESVKWSLYFLGLGFLDCIGLFFSSFLFGIAGEILTRRLRKEAFTAILRQDISFFDDPMNSTGALTARLNSDASAVKGATSSRLNILTQSIFMGITSLAVSFYFSWKLTLLLLAFAPILLIAGAAHMKVFSNFALEQGKHLVDACASAQEAIMNIRTVASLGKEVYFIDDFVKKLSGPFRKSVCNSLAFGVSFGLSGSIMMLANAAAFTLGGKLVQDRELEFSNMFKVVFAVVFGALIAGQISSMAPNYMEAKISAARMFKLLDRIPMIDSFNPCGKILDSAKGKVVFDNVCFSYPSRPDANVLNSFSFKIEFGKKVALVGSSGCGKSTCISLLERFYDPQSGVIKIDDVDIKDLNMKWMRSCLGLVSQEPVLFARSIKENITYGLENDVSMEDVEQAAKKANIHGFVMSLPKGYDTEVGDKGTLISGGQKQRIAIARALIRNPKIMLLDEATSALDSESEKIVQEALDAAMENRTSIVIAHRLSTIQNADVIIVMQNGRIVEVGTHSDLIVRKSVYYQLNQAQL</sequence>
<gene>
    <name evidence="12" type="primary">LOC100202442</name>
</gene>
<keyword evidence="4" id="KW-0547">Nucleotide-binding</keyword>
<dbReference type="InterPro" id="IPR003439">
    <property type="entry name" value="ABC_transporter-like_ATP-bd"/>
</dbReference>
<accession>A0ABM4BXU4</accession>
<feature type="transmembrane region" description="Helical" evidence="8">
    <location>
        <begin position="341"/>
        <end position="362"/>
    </location>
</feature>
<dbReference type="CDD" id="cd03249">
    <property type="entry name" value="ABC_MTABC3_MDL1_MDL2"/>
    <property type="match status" value="2"/>
</dbReference>
<dbReference type="InterPro" id="IPR036640">
    <property type="entry name" value="ABC1_TM_sf"/>
</dbReference>
<dbReference type="CDD" id="cd18578">
    <property type="entry name" value="ABC_6TM_Pgp_ABCB1_D2_like"/>
    <property type="match status" value="1"/>
</dbReference>
<comment type="similarity">
    <text evidence="2">Belongs to the ABC transporter superfamily. ABCB family. Multidrug resistance exporter (TC 3.A.1.201) subfamily.</text>
</comment>
<feature type="transmembrane region" description="Helical" evidence="8">
    <location>
        <begin position="998"/>
        <end position="1020"/>
    </location>
</feature>
<feature type="transmembrane region" description="Helical" evidence="8">
    <location>
        <begin position="776"/>
        <end position="801"/>
    </location>
</feature>
<dbReference type="PROSITE" id="PS50929">
    <property type="entry name" value="ABC_TM1F"/>
    <property type="match status" value="2"/>
</dbReference>
<dbReference type="InterPro" id="IPR017871">
    <property type="entry name" value="ABC_transporter-like_CS"/>
</dbReference>
<dbReference type="Gene3D" id="3.40.50.300">
    <property type="entry name" value="P-loop containing nucleotide triphosphate hydrolases"/>
    <property type="match status" value="2"/>
</dbReference>
<dbReference type="CDD" id="cd18577">
    <property type="entry name" value="ABC_6TM_Pgp_ABCB1_D1_like"/>
    <property type="match status" value="1"/>
</dbReference>
<dbReference type="SUPFAM" id="SSF52540">
    <property type="entry name" value="P-loop containing nucleoside triphosphate hydrolases"/>
    <property type="match status" value="2"/>
</dbReference>
<feature type="transmembrane region" description="Helical" evidence="8">
    <location>
        <begin position="880"/>
        <end position="900"/>
    </location>
</feature>
<feature type="transmembrane region" description="Helical" evidence="8">
    <location>
        <begin position="306"/>
        <end position="329"/>
    </location>
</feature>
<feature type="domain" description="ABC transporter" evidence="9">
    <location>
        <begin position="1056"/>
        <end position="1293"/>
    </location>
</feature>
<keyword evidence="3 8" id="KW-0812">Transmembrane</keyword>
<feature type="domain" description="ABC transmembrane type-1" evidence="10">
    <location>
        <begin position="736"/>
        <end position="1021"/>
    </location>
</feature>
<evidence type="ECO:0000256" key="8">
    <source>
        <dbReference type="SAM" id="Phobius"/>
    </source>
</evidence>
<dbReference type="InterPro" id="IPR027417">
    <property type="entry name" value="P-loop_NTPase"/>
</dbReference>
<evidence type="ECO:0000256" key="3">
    <source>
        <dbReference type="ARBA" id="ARBA00022692"/>
    </source>
</evidence>
<evidence type="ECO:0000313" key="12">
    <source>
        <dbReference type="RefSeq" id="XP_065654052.1"/>
    </source>
</evidence>
<reference evidence="12" key="1">
    <citation type="submission" date="2025-08" db="UniProtKB">
        <authorList>
            <consortium name="RefSeq"/>
        </authorList>
    </citation>
    <scope>IDENTIFICATION</scope>
</reference>
<evidence type="ECO:0000256" key="6">
    <source>
        <dbReference type="ARBA" id="ARBA00022989"/>
    </source>
</evidence>
<evidence type="ECO:0000259" key="10">
    <source>
        <dbReference type="PROSITE" id="PS50929"/>
    </source>
</evidence>
<feature type="transmembrane region" description="Helical" evidence="8">
    <location>
        <begin position="953"/>
        <end position="978"/>
    </location>
</feature>
<feature type="domain" description="ABC transmembrane type-1" evidence="10">
    <location>
        <begin position="80"/>
        <end position="370"/>
    </location>
</feature>
<feature type="domain" description="ABC transporter" evidence="9">
    <location>
        <begin position="405"/>
        <end position="642"/>
    </location>
</feature>
<dbReference type="PROSITE" id="PS50893">
    <property type="entry name" value="ABC_TRANSPORTER_2"/>
    <property type="match status" value="2"/>
</dbReference>
<dbReference type="Gene3D" id="1.20.1560.10">
    <property type="entry name" value="ABC transporter type 1, transmembrane domain"/>
    <property type="match status" value="1"/>
</dbReference>
<evidence type="ECO:0000256" key="5">
    <source>
        <dbReference type="ARBA" id="ARBA00022840"/>
    </source>
</evidence>
<name>A0ABM4BXU4_HYDVU</name>
<feature type="transmembrane region" description="Helical" evidence="8">
    <location>
        <begin position="128"/>
        <end position="151"/>
    </location>
</feature>
<protein>
    <submittedName>
        <fullName evidence="12">ATP-dependent translocase ABCB1 isoform X4</fullName>
    </submittedName>
</protein>
<evidence type="ECO:0000256" key="7">
    <source>
        <dbReference type="ARBA" id="ARBA00023136"/>
    </source>
</evidence>
<evidence type="ECO:0000256" key="1">
    <source>
        <dbReference type="ARBA" id="ARBA00004141"/>
    </source>
</evidence>
<feature type="transmembrane region" description="Helical" evidence="8">
    <location>
        <begin position="732"/>
        <end position="756"/>
    </location>
</feature>
<dbReference type="GeneID" id="100202442"/>
<dbReference type="InterPro" id="IPR011527">
    <property type="entry name" value="ABC1_TM_dom"/>
</dbReference>
<dbReference type="InterPro" id="IPR039421">
    <property type="entry name" value="Type_1_exporter"/>
</dbReference>
<dbReference type="SMART" id="SM00382">
    <property type="entry name" value="AAA"/>
    <property type="match status" value="2"/>
</dbReference>
<comment type="subcellular location">
    <subcellularLocation>
        <location evidence="1">Membrane</location>
        <topology evidence="1">Multi-pass membrane protein</topology>
    </subcellularLocation>
</comment>
<dbReference type="SUPFAM" id="SSF90123">
    <property type="entry name" value="ABC transporter transmembrane region"/>
    <property type="match status" value="2"/>
</dbReference>
<evidence type="ECO:0000256" key="4">
    <source>
        <dbReference type="ARBA" id="ARBA00022741"/>
    </source>
</evidence>
<dbReference type="PANTHER" id="PTHR43394">
    <property type="entry name" value="ATP-DEPENDENT PERMEASE MDL1, MITOCHONDRIAL"/>
    <property type="match status" value="1"/>
</dbReference>
<feature type="transmembrane region" description="Helical" evidence="8">
    <location>
        <begin position="203"/>
        <end position="223"/>
    </location>
</feature>
<keyword evidence="5" id="KW-0067">ATP-binding</keyword>
<feature type="transmembrane region" description="Helical" evidence="8">
    <location>
        <begin position="76"/>
        <end position="100"/>
    </location>
</feature>
<dbReference type="PROSITE" id="PS00211">
    <property type="entry name" value="ABC_TRANSPORTER_1"/>
    <property type="match status" value="2"/>
</dbReference>
<evidence type="ECO:0000259" key="9">
    <source>
        <dbReference type="PROSITE" id="PS50893"/>
    </source>
</evidence>
<dbReference type="Pfam" id="PF00005">
    <property type="entry name" value="ABC_tran"/>
    <property type="match status" value="2"/>
</dbReference>
<dbReference type="PANTHER" id="PTHR43394:SF27">
    <property type="entry name" value="ATP-DEPENDENT TRANSLOCASE ABCB1-LIKE"/>
    <property type="match status" value="1"/>
</dbReference>
<evidence type="ECO:0000256" key="2">
    <source>
        <dbReference type="ARBA" id="ARBA00007577"/>
    </source>
</evidence>
<dbReference type="Proteomes" id="UP001652625">
    <property type="component" value="Chromosome 05"/>
</dbReference>
<keyword evidence="6 8" id="KW-1133">Transmembrane helix</keyword>
<dbReference type="InterPro" id="IPR003593">
    <property type="entry name" value="AAA+_ATPase"/>
</dbReference>
<proteinExistence type="inferred from homology"/>
<organism evidence="11 12">
    <name type="scientific">Hydra vulgaris</name>
    <name type="common">Hydra</name>
    <name type="synonym">Hydra attenuata</name>
    <dbReference type="NCBI Taxonomy" id="6087"/>
    <lineage>
        <taxon>Eukaryota</taxon>
        <taxon>Metazoa</taxon>
        <taxon>Cnidaria</taxon>
        <taxon>Hydrozoa</taxon>
        <taxon>Hydroidolina</taxon>
        <taxon>Anthoathecata</taxon>
        <taxon>Aplanulata</taxon>
        <taxon>Hydridae</taxon>
        <taxon>Hydra</taxon>
    </lineage>
</organism>
<dbReference type="Pfam" id="PF00664">
    <property type="entry name" value="ABC_membrane"/>
    <property type="match status" value="2"/>
</dbReference>
<feature type="transmembrane region" description="Helical" evidence="8">
    <location>
        <begin position="229"/>
        <end position="246"/>
    </location>
</feature>
<dbReference type="RefSeq" id="XP_065654052.1">
    <property type="nucleotide sequence ID" value="XM_065797980.1"/>
</dbReference>
<keyword evidence="7 8" id="KW-0472">Membrane</keyword>
<keyword evidence="11" id="KW-1185">Reference proteome</keyword>
<evidence type="ECO:0000313" key="11">
    <source>
        <dbReference type="Proteomes" id="UP001652625"/>
    </source>
</evidence>